<dbReference type="CDD" id="cd09604">
    <property type="entry name" value="M1_APN_like"/>
    <property type="match status" value="1"/>
</dbReference>
<gene>
    <name evidence="2" type="ORF">SAMN05444363_0660</name>
</gene>
<dbReference type="Pfam" id="PF01433">
    <property type="entry name" value="Peptidase_M1"/>
    <property type="match status" value="1"/>
</dbReference>
<proteinExistence type="predicted"/>
<protein>
    <recommendedName>
        <fullName evidence="1">Peptidase M1 membrane alanine aminopeptidase domain-containing protein</fullName>
    </recommendedName>
</protein>
<evidence type="ECO:0000313" key="2">
    <source>
        <dbReference type="EMBL" id="SHI46149.1"/>
    </source>
</evidence>
<evidence type="ECO:0000313" key="3">
    <source>
        <dbReference type="Proteomes" id="UP000184488"/>
    </source>
</evidence>
<dbReference type="AlphaFoldDB" id="A0A1M6BBP5"/>
<dbReference type="STRING" id="415425.SAMN05444363_0660"/>
<keyword evidence="3" id="KW-1185">Reference proteome</keyword>
<reference evidence="3" key="1">
    <citation type="submission" date="2016-11" db="EMBL/GenBank/DDBJ databases">
        <authorList>
            <person name="Varghese N."/>
            <person name="Submissions S."/>
        </authorList>
    </citation>
    <scope>NUCLEOTIDE SEQUENCE [LARGE SCALE GENOMIC DNA]</scope>
    <source>
        <strain evidence="3">DSM 18829</strain>
    </source>
</reference>
<organism evidence="2 3">
    <name type="scientific">Flavobacterium terrae</name>
    <dbReference type="NCBI Taxonomy" id="415425"/>
    <lineage>
        <taxon>Bacteria</taxon>
        <taxon>Pseudomonadati</taxon>
        <taxon>Bacteroidota</taxon>
        <taxon>Flavobacteriia</taxon>
        <taxon>Flavobacteriales</taxon>
        <taxon>Flavobacteriaceae</taxon>
        <taxon>Flavobacterium</taxon>
    </lineage>
</organism>
<dbReference type="InterPro" id="IPR027268">
    <property type="entry name" value="Peptidase_M4/M1_CTD_sf"/>
</dbReference>
<dbReference type="OrthoDB" id="9814383at2"/>
<dbReference type="EMBL" id="FQZI01000001">
    <property type="protein sequence ID" value="SHI46149.1"/>
    <property type="molecule type" value="Genomic_DNA"/>
</dbReference>
<dbReference type="GO" id="GO:0008237">
    <property type="term" value="F:metallopeptidase activity"/>
    <property type="evidence" value="ECO:0007669"/>
    <property type="project" value="InterPro"/>
</dbReference>
<dbReference type="Gene3D" id="1.10.390.10">
    <property type="entry name" value="Neutral Protease Domain 2"/>
    <property type="match status" value="1"/>
</dbReference>
<accession>A0A1M6BBP5</accession>
<dbReference type="InterPro" id="IPR014782">
    <property type="entry name" value="Peptidase_M1_dom"/>
</dbReference>
<sequence>MNKQIITIVSLLTFSIGTTSLQAQSQPANSVSKYSYYDAFSPGFYSKNGTEIRSASGQPGAKYWQNKADYQLMAILDEKKNEVSGTEILTYTNNSPDKLSFLWMNVDQNLFKNDSRGELIVSVSGSRNGDKGQVFDGGHKIKFIKLISDQNGKFTERDLKFEIIDTRMQIFLPEELRPNGGKIKLKIDFSFISPNYGSDRMGVLETKNGKIFSVAQWYPRMCVYDDIKGWNSLPYLGAGEFYLEYGDFDVKITAPSNHIVVSSGELINSEQVYTAEQQKRWKLAAQSDKTVTIRSAEEVLKQDSRPAATGTLTWHFKIKNSRDVSWASSSSFVLDAAKINLPSGKKSLAISAYPSESAGQEAWGRSTEYTKSSIENYSKRWFEYPYPTAVNVATNAGGMEYPGIVFCDWKATGEDLWGVTDHEFGHTWFPMIVGSNERLFAWMDEGLNSFVNILSSYDFNNGEYKVNPRDMQRVGGFLTGTDLEPIMTAPDGMKEQNIGPLAYMKPSLGLKMLRDQVLGSERFDRALRIYVERWAFKHPTPDDFFRTIENVSGEDLNWFWRGWFVNNWKLDQGITKIKYLKNNPANGALVSIVNLEKMAMPVILEVKTKSGAVSRVKLPVEVWQRNIDWKFKLDTKEEIASITLDPDHVFPDVNPSNNVWENGKSELEKEPSLTAYVGKFSSKQIPIKITLTDEDGLLVGTPNNGQGALNFESAGKDKFVSVRAGVELQFNESKSEFTANMGGQSFLFTRN</sequence>
<dbReference type="RefSeq" id="WP_073308536.1">
    <property type="nucleotide sequence ID" value="NZ_FQZI01000001.1"/>
</dbReference>
<name>A0A1M6BBP5_9FLAO</name>
<feature type="domain" description="Peptidase M1 membrane alanine aminopeptidase" evidence="1">
    <location>
        <begin position="370"/>
        <end position="563"/>
    </location>
</feature>
<dbReference type="GO" id="GO:0008270">
    <property type="term" value="F:zinc ion binding"/>
    <property type="evidence" value="ECO:0007669"/>
    <property type="project" value="InterPro"/>
</dbReference>
<evidence type="ECO:0000259" key="1">
    <source>
        <dbReference type="Pfam" id="PF01433"/>
    </source>
</evidence>
<dbReference type="Proteomes" id="UP000184488">
    <property type="component" value="Unassembled WGS sequence"/>
</dbReference>
<dbReference type="SUPFAM" id="SSF55486">
    <property type="entry name" value="Metalloproteases ('zincins'), catalytic domain"/>
    <property type="match status" value="1"/>
</dbReference>